<dbReference type="InterPro" id="IPR003395">
    <property type="entry name" value="RecF/RecN/SMC_N"/>
</dbReference>
<keyword evidence="4" id="KW-0547">Nucleotide-binding</keyword>
<dbReference type="GO" id="GO:0005524">
    <property type="term" value="F:ATP binding"/>
    <property type="evidence" value="ECO:0007669"/>
    <property type="project" value="UniProtKB-KW"/>
</dbReference>
<dbReference type="PANTHER" id="PTHR11059:SF0">
    <property type="entry name" value="DNA REPAIR PROTEIN RECN"/>
    <property type="match status" value="1"/>
</dbReference>
<keyword evidence="5 9" id="KW-0227">DNA damage</keyword>
<protein>
    <recommendedName>
        <fullName evidence="3 9">DNA repair protein RecN</fullName>
    </recommendedName>
    <alternativeName>
        <fullName evidence="8 9">Recombination protein N</fullName>
    </alternativeName>
</protein>
<organism evidence="11 12">
    <name type="scientific">Pseudoalteromonas luteoviolacea DSM 6061</name>
    <dbReference type="NCBI Taxonomy" id="1365250"/>
    <lineage>
        <taxon>Bacteria</taxon>
        <taxon>Pseudomonadati</taxon>
        <taxon>Pseudomonadota</taxon>
        <taxon>Gammaproteobacteria</taxon>
        <taxon>Alteromonadales</taxon>
        <taxon>Pseudoalteromonadaceae</taxon>
        <taxon>Pseudoalteromonas</taxon>
    </lineage>
</organism>
<dbReference type="PANTHER" id="PTHR11059">
    <property type="entry name" value="DNA REPAIR PROTEIN RECN"/>
    <property type="match status" value="1"/>
</dbReference>
<dbReference type="FunFam" id="3.40.50.300:FF:000319">
    <property type="entry name" value="DNA repair protein RecN"/>
    <property type="match status" value="1"/>
</dbReference>
<evidence type="ECO:0000256" key="6">
    <source>
        <dbReference type="ARBA" id="ARBA00022840"/>
    </source>
</evidence>
<dbReference type="FunFam" id="3.40.50.300:FF:000356">
    <property type="entry name" value="DNA repair protein RecN"/>
    <property type="match status" value="1"/>
</dbReference>
<evidence type="ECO:0000256" key="4">
    <source>
        <dbReference type="ARBA" id="ARBA00022741"/>
    </source>
</evidence>
<dbReference type="GO" id="GO:0006310">
    <property type="term" value="P:DNA recombination"/>
    <property type="evidence" value="ECO:0007669"/>
    <property type="project" value="InterPro"/>
</dbReference>
<dbReference type="Proteomes" id="UP000076643">
    <property type="component" value="Unassembled WGS sequence"/>
</dbReference>
<accession>A0A166W8B1</accession>
<dbReference type="STRING" id="43657.S4054249_14770"/>
<evidence type="ECO:0000313" key="11">
    <source>
        <dbReference type="EMBL" id="KZN36204.1"/>
    </source>
</evidence>
<evidence type="ECO:0000256" key="9">
    <source>
        <dbReference type="PIRNR" id="PIRNR003128"/>
    </source>
</evidence>
<name>A0A166W8B1_9GAMM</name>
<evidence type="ECO:0000256" key="2">
    <source>
        <dbReference type="ARBA" id="ARBA00009441"/>
    </source>
</evidence>
<sequence length="559" mass="62205">MLTSLQIKNFAIVSELNIDWRSGMTAITGETGAGKSIAIDALSLCLGERADANAIRPQSNKAEISAQFDIRNLPQAQKFLSELLLDDEEQNCILRRVITRNGRSKSFINGSSVTAAQLKELGQMLIAIHGQHAHQLLLKPEHQLGLLDAYAGHNNLLNAVKAQYTHYQKLQKEHSHLLKQQQAQAAKKQLLEYQVEELDEFALQEGEYEQIEAEHNRLSHSQTLVENCQRELMCLYEQDDQTVLGQLQHSVQTFTELSSLDKSLESISSMLSEAAVQLEEACREIRSYGESVEQDPIRLQEIEERITQAMALSRKHQIPPDQLAAHHQSLKQELENICSDNARIDDLEHEIAEALHAYHISANQLSESRAIYAEKLNELITQSMHELSMENGRFAIELVKESDRRPNECGMDSIDFLVSTNPGQPMQALAKVASGGELSRISLAIQVIIANKVTTPTLIFDEVDVGISGPTASQVGKQLRLLGKSTQVICVTHLPQVACSGHQQFFVKKEVDNEQTYTSMQPLSEHLRIDEIARLLGGDSVSETTRASAKELLAVQGCA</sequence>
<evidence type="ECO:0000256" key="8">
    <source>
        <dbReference type="ARBA" id="ARBA00033408"/>
    </source>
</evidence>
<reference evidence="11 12" key="1">
    <citation type="submission" date="2013-07" db="EMBL/GenBank/DDBJ databases">
        <title>Comparative Genomic and Metabolomic Analysis of Twelve Strains of Pseudoalteromonas luteoviolacea.</title>
        <authorList>
            <person name="Vynne N.G."/>
            <person name="Mansson M."/>
            <person name="Gram L."/>
        </authorList>
    </citation>
    <scope>NUCLEOTIDE SEQUENCE [LARGE SCALE GENOMIC DNA]</scope>
    <source>
        <strain evidence="11 12">DSM 6061</strain>
    </source>
</reference>
<keyword evidence="12" id="KW-1185">Reference proteome</keyword>
<feature type="domain" description="RecF/RecN/SMC N-terminal" evidence="10">
    <location>
        <begin position="2"/>
        <end position="509"/>
    </location>
</feature>
<dbReference type="PATRIC" id="fig|1365250.3.peg.3113"/>
<dbReference type="RefSeq" id="WP_063359253.1">
    <property type="nucleotide sequence ID" value="NZ_AQHB01000027.1"/>
</dbReference>
<dbReference type="InterPro" id="IPR027417">
    <property type="entry name" value="P-loop_NTPase"/>
</dbReference>
<keyword evidence="7 9" id="KW-0234">DNA repair</keyword>
<dbReference type="InterPro" id="IPR004604">
    <property type="entry name" value="DNA_recomb/repair_RecN"/>
</dbReference>
<dbReference type="NCBIfam" id="TIGR00634">
    <property type="entry name" value="recN"/>
    <property type="match status" value="1"/>
</dbReference>
<comment type="similarity">
    <text evidence="2 9">Belongs to the RecN family.</text>
</comment>
<evidence type="ECO:0000313" key="12">
    <source>
        <dbReference type="Proteomes" id="UP000076643"/>
    </source>
</evidence>
<dbReference type="SUPFAM" id="SSF52540">
    <property type="entry name" value="P-loop containing nucleoside triphosphate hydrolases"/>
    <property type="match status" value="2"/>
</dbReference>
<evidence type="ECO:0000259" key="10">
    <source>
        <dbReference type="Pfam" id="PF02463"/>
    </source>
</evidence>
<dbReference type="NCBIfam" id="NF008121">
    <property type="entry name" value="PRK10869.1"/>
    <property type="match status" value="1"/>
</dbReference>
<dbReference type="Pfam" id="PF02463">
    <property type="entry name" value="SMC_N"/>
    <property type="match status" value="1"/>
</dbReference>
<comment type="function">
    <text evidence="1 9">May be involved in recombinational repair of damaged DNA.</text>
</comment>
<dbReference type="CDD" id="cd03241">
    <property type="entry name" value="ABC_RecN"/>
    <property type="match status" value="2"/>
</dbReference>
<dbReference type="AlphaFoldDB" id="A0A166W8B1"/>
<evidence type="ECO:0000256" key="7">
    <source>
        <dbReference type="ARBA" id="ARBA00023204"/>
    </source>
</evidence>
<keyword evidence="6" id="KW-0067">ATP-binding</keyword>
<evidence type="ECO:0000256" key="1">
    <source>
        <dbReference type="ARBA" id="ARBA00003618"/>
    </source>
</evidence>
<gene>
    <name evidence="11" type="ORF">N475_17565</name>
</gene>
<dbReference type="EMBL" id="AUYB01000109">
    <property type="protein sequence ID" value="KZN36204.1"/>
    <property type="molecule type" value="Genomic_DNA"/>
</dbReference>
<proteinExistence type="inferred from homology"/>
<dbReference type="GO" id="GO:0006281">
    <property type="term" value="P:DNA repair"/>
    <property type="evidence" value="ECO:0007669"/>
    <property type="project" value="UniProtKB-KW"/>
</dbReference>
<comment type="caution">
    <text evidence="11">The sequence shown here is derived from an EMBL/GenBank/DDBJ whole genome shotgun (WGS) entry which is preliminary data.</text>
</comment>
<evidence type="ECO:0000256" key="5">
    <source>
        <dbReference type="ARBA" id="ARBA00022763"/>
    </source>
</evidence>
<dbReference type="GO" id="GO:0043590">
    <property type="term" value="C:bacterial nucleoid"/>
    <property type="evidence" value="ECO:0007669"/>
    <property type="project" value="TreeGrafter"/>
</dbReference>
<dbReference type="PIRSF" id="PIRSF003128">
    <property type="entry name" value="RecN"/>
    <property type="match status" value="1"/>
</dbReference>
<dbReference type="GO" id="GO:0009432">
    <property type="term" value="P:SOS response"/>
    <property type="evidence" value="ECO:0007669"/>
    <property type="project" value="TreeGrafter"/>
</dbReference>
<evidence type="ECO:0000256" key="3">
    <source>
        <dbReference type="ARBA" id="ARBA00021315"/>
    </source>
</evidence>
<dbReference type="Gene3D" id="3.40.50.300">
    <property type="entry name" value="P-loop containing nucleotide triphosphate hydrolases"/>
    <property type="match status" value="2"/>
</dbReference>